<sequence>MLMDELKIDFAMSRGNELIVDLESGITRERLDQLEIQMLQSQRIPMLLPVEWMDLDGQVTFRYLFTGKRMMLHRLQTQQLSMQEFYTVLLAIVETLDDCRHYMLRADNFLLHEQYIFIGDSWDNISLVYVPLRGERMVTSAGEAVLAMAVRFVSVIDQPDGAGLQRVFQHLRHEYVSWTSLRQTLLSLLGDGYQAQRQEGMEAIVFEPDHALGHPAVAEAERRELLKVRTINQTKVSETRLPEELEHKPPSAEQLQESESEQAVESATRTKWIIGAVFVLVNGLIWRYLYMVEPSRTSLLMSSGLTALAIAILLVFRQKKSKPAADHETGWAQQKSEWMEEDSFTPDSRLLGKLAYKSPPVQKQKTPAQQHLANMEAAASGSETPPLSERLSFNKQPNEPETSVAREPIYQQPATRDATVLLGRENSTPGGAEAADGAMPSLERQLGAGAERIKLTQQHFIIGRLAEGVQYADTSNGISRAHLELINSKGSWSAKDMGSRNGSTLNGDMMIPYKPYALSDNDLIQLAGEKGPKYIFRAG</sequence>
<reference evidence="5" key="1">
    <citation type="submission" date="2018-12" db="EMBL/GenBank/DDBJ databases">
        <title>Genome sequence of Peanibacillus sp.</title>
        <authorList>
            <person name="Subramani G."/>
            <person name="Srinivasan S."/>
            <person name="Kim M.K."/>
        </authorList>
    </citation>
    <scope>NUCLEOTIDE SEQUENCE [LARGE SCALE GENOMIC DNA]</scope>
    <source>
        <strain evidence="5">18JY67-1</strain>
    </source>
</reference>
<dbReference type="RefSeq" id="WP_126019178.1">
    <property type="nucleotide sequence ID" value="NZ_CP034437.1"/>
</dbReference>
<name>A0A3Q8X8P2_9BACL</name>
<keyword evidence="2" id="KW-0472">Membrane</keyword>
<dbReference type="KEGG" id="palb:EJC50_27370"/>
<dbReference type="PROSITE" id="PS50006">
    <property type="entry name" value="FHA_DOMAIN"/>
    <property type="match status" value="1"/>
</dbReference>
<feature type="compositionally biased region" description="Polar residues" evidence="1">
    <location>
        <begin position="381"/>
        <end position="401"/>
    </location>
</feature>
<feature type="transmembrane region" description="Helical" evidence="2">
    <location>
        <begin position="272"/>
        <end position="291"/>
    </location>
</feature>
<feature type="compositionally biased region" description="Polar residues" evidence="1">
    <location>
        <begin position="361"/>
        <end position="372"/>
    </location>
</feature>
<evidence type="ECO:0000256" key="2">
    <source>
        <dbReference type="SAM" id="Phobius"/>
    </source>
</evidence>
<feature type="region of interest" description="Disordered" evidence="1">
    <location>
        <begin position="237"/>
        <end position="261"/>
    </location>
</feature>
<keyword evidence="2" id="KW-0812">Transmembrane</keyword>
<evidence type="ECO:0000259" key="3">
    <source>
        <dbReference type="PROSITE" id="PS50006"/>
    </source>
</evidence>
<keyword evidence="2" id="KW-1133">Transmembrane helix</keyword>
<accession>A0A3Q8X8P2</accession>
<protein>
    <submittedName>
        <fullName evidence="4">FHA domain-containing protein</fullName>
    </submittedName>
</protein>
<keyword evidence="5" id="KW-1185">Reference proteome</keyword>
<dbReference type="Pfam" id="PF19909">
    <property type="entry name" value="DUF6382"/>
    <property type="match status" value="1"/>
</dbReference>
<dbReference type="InterPro" id="IPR045962">
    <property type="entry name" value="DUF6382"/>
</dbReference>
<dbReference type="OrthoDB" id="9783862at2"/>
<feature type="region of interest" description="Disordered" evidence="1">
    <location>
        <begin position="324"/>
        <end position="343"/>
    </location>
</feature>
<dbReference type="InterPro" id="IPR008984">
    <property type="entry name" value="SMAD_FHA_dom_sf"/>
</dbReference>
<evidence type="ECO:0000313" key="5">
    <source>
        <dbReference type="Proteomes" id="UP000272528"/>
    </source>
</evidence>
<dbReference type="AlphaFoldDB" id="A0A3Q8X8P2"/>
<dbReference type="Pfam" id="PF00498">
    <property type="entry name" value="FHA"/>
    <property type="match status" value="1"/>
</dbReference>
<feature type="region of interest" description="Disordered" evidence="1">
    <location>
        <begin position="359"/>
        <end position="416"/>
    </location>
</feature>
<feature type="compositionally biased region" description="Basic and acidic residues" evidence="1">
    <location>
        <begin position="237"/>
        <end position="250"/>
    </location>
</feature>
<evidence type="ECO:0000313" key="4">
    <source>
        <dbReference type="EMBL" id="AZN43001.1"/>
    </source>
</evidence>
<gene>
    <name evidence="4" type="ORF">EJC50_27370</name>
</gene>
<dbReference type="InterPro" id="IPR000253">
    <property type="entry name" value="FHA_dom"/>
</dbReference>
<dbReference type="CDD" id="cd00060">
    <property type="entry name" value="FHA"/>
    <property type="match status" value="1"/>
</dbReference>
<evidence type="ECO:0000256" key="1">
    <source>
        <dbReference type="SAM" id="MobiDB-lite"/>
    </source>
</evidence>
<dbReference type="SMART" id="SM00240">
    <property type="entry name" value="FHA"/>
    <property type="match status" value="1"/>
</dbReference>
<dbReference type="Proteomes" id="UP000272528">
    <property type="component" value="Chromosome"/>
</dbReference>
<dbReference type="Gene3D" id="2.60.200.20">
    <property type="match status" value="1"/>
</dbReference>
<dbReference type="SUPFAM" id="SSF49879">
    <property type="entry name" value="SMAD/FHA domain"/>
    <property type="match status" value="1"/>
</dbReference>
<dbReference type="EMBL" id="CP034437">
    <property type="protein sequence ID" value="AZN43001.1"/>
    <property type="molecule type" value="Genomic_DNA"/>
</dbReference>
<proteinExistence type="predicted"/>
<feature type="transmembrane region" description="Helical" evidence="2">
    <location>
        <begin position="297"/>
        <end position="316"/>
    </location>
</feature>
<feature type="domain" description="FHA" evidence="3">
    <location>
        <begin position="460"/>
        <end position="510"/>
    </location>
</feature>
<organism evidence="4 5">
    <name type="scientific">Paenibacillus albus</name>
    <dbReference type="NCBI Taxonomy" id="2495582"/>
    <lineage>
        <taxon>Bacteria</taxon>
        <taxon>Bacillati</taxon>
        <taxon>Bacillota</taxon>
        <taxon>Bacilli</taxon>
        <taxon>Bacillales</taxon>
        <taxon>Paenibacillaceae</taxon>
        <taxon>Paenibacillus</taxon>
    </lineage>
</organism>